<dbReference type="HOGENOM" id="CLU_2484631_0_0_1"/>
<dbReference type="EMBL" id="KN822212">
    <property type="protein sequence ID" value="KIM52388.1"/>
    <property type="molecule type" value="Genomic_DNA"/>
</dbReference>
<proteinExistence type="predicted"/>
<name>A0A0C2YRN7_9AGAM</name>
<dbReference type="InParanoid" id="A0A0C2YRN7"/>
<reference evidence="1 2" key="1">
    <citation type="submission" date="2014-04" db="EMBL/GenBank/DDBJ databases">
        <authorList>
            <consortium name="DOE Joint Genome Institute"/>
            <person name="Kuo A."/>
            <person name="Kohler A."/>
            <person name="Nagy L.G."/>
            <person name="Floudas D."/>
            <person name="Copeland A."/>
            <person name="Barry K.W."/>
            <person name="Cichocki N."/>
            <person name="Veneault-Fourrey C."/>
            <person name="LaButti K."/>
            <person name="Lindquist E.A."/>
            <person name="Lipzen A."/>
            <person name="Lundell T."/>
            <person name="Morin E."/>
            <person name="Murat C."/>
            <person name="Sun H."/>
            <person name="Tunlid A."/>
            <person name="Henrissat B."/>
            <person name="Grigoriev I.V."/>
            <person name="Hibbett D.S."/>
            <person name="Martin F."/>
            <person name="Nordberg H.P."/>
            <person name="Cantor M.N."/>
            <person name="Hua S.X."/>
        </authorList>
    </citation>
    <scope>NUCLEOTIDE SEQUENCE [LARGE SCALE GENOMIC DNA]</scope>
    <source>
        <strain evidence="1 2">Foug A</strain>
    </source>
</reference>
<protein>
    <submittedName>
        <fullName evidence="1">Uncharacterized protein</fullName>
    </submittedName>
</protein>
<evidence type="ECO:0000313" key="2">
    <source>
        <dbReference type="Proteomes" id="UP000053989"/>
    </source>
</evidence>
<sequence>MCRVCYRQGPYCTPLLGGNDSIRLDVSNDASKARMETGEGGACAGFDCKHAKKGHLMGDSDPSGSYGLLGLGKWDAIFYSNYEFGHG</sequence>
<gene>
    <name evidence="1" type="ORF">SCLCIDRAFT_1223808</name>
</gene>
<organism evidence="1 2">
    <name type="scientific">Scleroderma citrinum Foug A</name>
    <dbReference type="NCBI Taxonomy" id="1036808"/>
    <lineage>
        <taxon>Eukaryota</taxon>
        <taxon>Fungi</taxon>
        <taxon>Dikarya</taxon>
        <taxon>Basidiomycota</taxon>
        <taxon>Agaricomycotina</taxon>
        <taxon>Agaricomycetes</taxon>
        <taxon>Agaricomycetidae</taxon>
        <taxon>Boletales</taxon>
        <taxon>Sclerodermatineae</taxon>
        <taxon>Sclerodermataceae</taxon>
        <taxon>Scleroderma</taxon>
    </lineage>
</organism>
<dbReference type="Proteomes" id="UP000053989">
    <property type="component" value="Unassembled WGS sequence"/>
</dbReference>
<keyword evidence="2" id="KW-1185">Reference proteome</keyword>
<evidence type="ECO:0000313" key="1">
    <source>
        <dbReference type="EMBL" id="KIM52388.1"/>
    </source>
</evidence>
<reference evidence="2" key="2">
    <citation type="submission" date="2015-01" db="EMBL/GenBank/DDBJ databases">
        <title>Evolutionary Origins and Diversification of the Mycorrhizal Mutualists.</title>
        <authorList>
            <consortium name="DOE Joint Genome Institute"/>
            <consortium name="Mycorrhizal Genomics Consortium"/>
            <person name="Kohler A."/>
            <person name="Kuo A."/>
            <person name="Nagy L.G."/>
            <person name="Floudas D."/>
            <person name="Copeland A."/>
            <person name="Barry K.W."/>
            <person name="Cichocki N."/>
            <person name="Veneault-Fourrey C."/>
            <person name="LaButti K."/>
            <person name="Lindquist E.A."/>
            <person name="Lipzen A."/>
            <person name="Lundell T."/>
            <person name="Morin E."/>
            <person name="Murat C."/>
            <person name="Riley R."/>
            <person name="Ohm R."/>
            <person name="Sun H."/>
            <person name="Tunlid A."/>
            <person name="Henrissat B."/>
            <person name="Grigoriev I.V."/>
            <person name="Hibbett D.S."/>
            <person name="Martin F."/>
        </authorList>
    </citation>
    <scope>NUCLEOTIDE SEQUENCE [LARGE SCALE GENOMIC DNA]</scope>
    <source>
        <strain evidence="2">Foug A</strain>
    </source>
</reference>
<dbReference type="AlphaFoldDB" id="A0A0C2YRN7"/>
<accession>A0A0C2YRN7</accession>